<dbReference type="CDD" id="cd01314">
    <property type="entry name" value="D-HYD"/>
    <property type="match status" value="1"/>
</dbReference>
<name>A0A7D9H4S6_DEKBR</name>
<feature type="domain" description="Amidohydrolase-related" evidence="8">
    <location>
        <begin position="62"/>
        <end position="476"/>
    </location>
</feature>
<dbReference type="FunFam" id="3.20.20.140:FF:000174">
    <property type="entry name" value="Dihydropyrimidinase-related protein 2"/>
    <property type="match status" value="1"/>
</dbReference>
<dbReference type="GO" id="GO:0005737">
    <property type="term" value="C:cytoplasm"/>
    <property type="evidence" value="ECO:0007669"/>
    <property type="project" value="InterPro"/>
</dbReference>
<dbReference type="EMBL" id="CABFWN010000006">
    <property type="protein sequence ID" value="VUG20207.1"/>
    <property type="molecule type" value="Genomic_DNA"/>
</dbReference>
<keyword evidence="3" id="KW-0479">Metal-binding</keyword>
<dbReference type="InterPro" id="IPR032466">
    <property type="entry name" value="Metal_Hydrolase"/>
</dbReference>
<dbReference type="InterPro" id="IPR011059">
    <property type="entry name" value="Metal-dep_hydrolase_composite"/>
</dbReference>
<evidence type="ECO:0000256" key="2">
    <source>
        <dbReference type="ARBA" id="ARBA00008829"/>
    </source>
</evidence>
<dbReference type="EC" id="3.5.2.2" evidence="6"/>
<reference evidence="9 10" key="1">
    <citation type="submission" date="2019-07" db="EMBL/GenBank/DDBJ databases">
        <authorList>
            <person name="Friedrich A."/>
            <person name="Schacherer J."/>
        </authorList>
    </citation>
    <scope>NUCLEOTIDE SEQUENCE [LARGE SCALE GENOMIC DNA]</scope>
</reference>
<dbReference type="InterPro" id="IPR050378">
    <property type="entry name" value="Metallo-dep_Hydrolases_sf"/>
</dbReference>
<dbReference type="InterPro" id="IPR006680">
    <property type="entry name" value="Amidohydro-rel"/>
</dbReference>
<evidence type="ECO:0000313" key="9">
    <source>
        <dbReference type="EMBL" id="VUG20207.1"/>
    </source>
</evidence>
<evidence type="ECO:0000256" key="6">
    <source>
        <dbReference type="ARBA" id="ARBA00039113"/>
    </source>
</evidence>
<dbReference type="Gene3D" id="3.20.20.140">
    <property type="entry name" value="Metal-dependent hydrolases"/>
    <property type="match status" value="1"/>
</dbReference>
<gene>
    <name evidence="9" type="primary">PYD2</name>
    <name evidence="9" type="ORF">DEBR0S6_10374G</name>
</gene>
<keyword evidence="4" id="KW-0378">Hydrolase</keyword>
<accession>A0A7D9H4S6</accession>
<comment type="similarity">
    <text evidence="2">Belongs to the metallo-dependent hydrolases superfamily. Hydantoinase/dihydropyrimidinase family.</text>
</comment>
<dbReference type="PANTHER" id="PTHR11647">
    <property type="entry name" value="HYDRANTOINASE/DIHYDROPYRIMIDINASE FAMILY MEMBER"/>
    <property type="match status" value="1"/>
</dbReference>
<proteinExistence type="inferred from homology"/>
<evidence type="ECO:0000256" key="7">
    <source>
        <dbReference type="PIRSR" id="PIRSR611778-50"/>
    </source>
</evidence>
<comment type="PTM">
    <text evidence="7">Carbamylation allows a single lysine to coordinate two divalent metal cations.</text>
</comment>
<evidence type="ECO:0000256" key="3">
    <source>
        <dbReference type="ARBA" id="ARBA00022723"/>
    </source>
</evidence>
<dbReference type="SUPFAM" id="SSF51338">
    <property type="entry name" value="Composite domain of metallo-dependent hydrolases"/>
    <property type="match status" value="1"/>
</dbReference>
<dbReference type="Proteomes" id="UP000478008">
    <property type="component" value="Unassembled WGS sequence"/>
</dbReference>
<sequence>MRPTLFKSLAKAFDMVVYNGSIVNAGSKIRPPAYIGIKNEKIQCISSQPLEGEKMIDAKGGIITPGGIDPHVHVCQPCSTDTFESASRSSLCGGTTSMLVFATQDKGVKSVFPDLDHYMSLAKNKTYCDYGMHMIVTDPTPEFVENELPVLVKKYGITSVKVYMTYKIWSVSDKQILRVLIASRKLGITTMIHAENDDVIDFLIEKFEKIGLTEPFYHSASRPSLCEDEASYRAISLAKLADQGLLIVHMSTKESMEHVRVAQTKNYPIYSETCPQYMFLTSDYLKPYEGKGGRVLDETGIRVDTNDSFQGAKYICSPPVRDSADQLEGVWNAVENGTVTIYSSDHSPCQYDDSERGKKKGLSKDGHMDFAIVPNGLPGVETRMPLLYCYGVETGRISAQRFVEIACSNPAKLYGMKDKGSIDVGKDADLVVWYPKDEMKPFNLTNKDLHHDIDYTPFEGMKFTNWPRYTILRGNLLWNRDHGGFMHPETPIGQYIKRGKSMMKSTMHVEPPKYVN</sequence>
<evidence type="ECO:0000256" key="4">
    <source>
        <dbReference type="ARBA" id="ARBA00022801"/>
    </source>
</evidence>
<dbReference type="PANTHER" id="PTHR11647:SF1">
    <property type="entry name" value="COLLAPSIN RESPONSE MEDIATOR PROTEIN"/>
    <property type="match status" value="1"/>
</dbReference>
<feature type="modified residue" description="N6-carboxylysine" evidence="7">
    <location>
        <position position="161"/>
    </location>
</feature>
<evidence type="ECO:0000256" key="1">
    <source>
        <dbReference type="ARBA" id="ARBA00001947"/>
    </source>
</evidence>
<evidence type="ECO:0000313" key="10">
    <source>
        <dbReference type="Proteomes" id="UP000478008"/>
    </source>
</evidence>
<dbReference type="InterPro" id="IPR011778">
    <property type="entry name" value="Hydantoinase/dihydroPyrase"/>
</dbReference>
<dbReference type="AlphaFoldDB" id="A0A7D9H4S6"/>
<evidence type="ECO:0000256" key="5">
    <source>
        <dbReference type="ARBA" id="ARBA00036696"/>
    </source>
</evidence>
<dbReference type="GO" id="GO:0046872">
    <property type="term" value="F:metal ion binding"/>
    <property type="evidence" value="ECO:0007669"/>
    <property type="project" value="UniProtKB-KW"/>
</dbReference>
<comment type="cofactor">
    <cofactor evidence="1">
        <name>Zn(2+)</name>
        <dbReference type="ChEBI" id="CHEBI:29105"/>
    </cofactor>
</comment>
<protein>
    <recommendedName>
        <fullName evidence="6">dihydropyrimidinase</fullName>
        <ecNumber evidence="6">3.5.2.2</ecNumber>
    </recommendedName>
</protein>
<dbReference type="SUPFAM" id="SSF51556">
    <property type="entry name" value="Metallo-dependent hydrolases"/>
    <property type="match status" value="1"/>
</dbReference>
<comment type="catalytic activity">
    <reaction evidence="5">
        <text>5,6-dihydrouracil + H2O = 3-(carbamoylamino)propanoate + H(+)</text>
        <dbReference type="Rhea" id="RHEA:16121"/>
        <dbReference type="ChEBI" id="CHEBI:11892"/>
        <dbReference type="ChEBI" id="CHEBI:15377"/>
        <dbReference type="ChEBI" id="CHEBI:15378"/>
        <dbReference type="ChEBI" id="CHEBI:15901"/>
        <dbReference type="EC" id="3.5.2.2"/>
    </reaction>
</comment>
<dbReference type="GO" id="GO:0004157">
    <property type="term" value="F:dihydropyrimidinase activity"/>
    <property type="evidence" value="ECO:0007669"/>
    <property type="project" value="UniProtKB-EC"/>
</dbReference>
<keyword evidence="10" id="KW-1185">Reference proteome</keyword>
<organism evidence="9 10">
    <name type="scientific">Dekkera bruxellensis</name>
    <name type="common">Brettanomyces custersii</name>
    <dbReference type="NCBI Taxonomy" id="5007"/>
    <lineage>
        <taxon>Eukaryota</taxon>
        <taxon>Fungi</taxon>
        <taxon>Dikarya</taxon>
        <taxon>Ascomycota</taxon>
        <taxon>Saccharomycotina</taxon>
        <taxon>Pichiomycetes</taxon>
        <taxon>Pichiales</taxon>
        <taxon>Pichiaceae</taxon>
        <taxon>Brettanomyces</taxon>
    </lineage>
</organism>
<dbReference type="Pfam" id="PF01979">
    <property type="entry name" value="Amidohydro_1"/>
    <property type="match status" value="1"/>
</dbReference>
<evidence type="ECO:0000259" key="8">
    <source>
        <dbReference type="Pfam" id="PF01979"/>
    </source>
</evidence>